<protein>
    <submittedName>
        <fullName evidence="2">Uncharacterized protein</fullName>
    </submittedName>
</protein>
<evidence type="ECO:0000313" key="2">
    <source>
        <dbReference type="EMBL" id="GGY17953.1"/>
    </source>
</evidence>
<dbReference type="EMBL" id="BMXT01000001">
    <property type="protein sequence ID" value="GGY17953.1"/>
    <property type="molecule type" value="Genomic_DNA"/>
</dbReference>
<feature type="chain" id="PRO_5045040107" evidence="1">
    <location>
        <begin position="25"/>
        <end position="136"/>
    </location>
</feature>
<proteinExistence type="predicted"/>
<reference evidence="3" key="1">
    <citation type="journal article" date="2019" name="Int. J. Syst. Evol. Microbiol.">
        <title>The Global Catalogue of Microorganisms (GCM) 10K type strain sequencing project: providing services to taxonomists for standard genome sequencing and annotation.</title>
        <authorList>
            <consortium name="The Broad Institute Genomics Platform"/>
            <consortium name="The Broad Institute Genome Sequencing Center for Infectious Disease"/>
            <person name="Wu L."/>
            <person name="Ma J."/>
        </authorList>
    </citation>
    <scope>NUCLEOTIDE SEQUENCE [LARGE SCALE GENOMIC DNA]</scope>
    <source>
        <strain evidence="3">KCTC 22232</strain>
    </source>
</reference>
<comment type="caution">
    <text evidence="2">The sequence shown here is derived from an EMBL/GenBank/DDBJ whole genome shotgun (WGS) entry which is preliminary data.</text>
</comment>
<evidence type="ECO:0000313" key="3">
    <source>
        <dbReference type="Proteomes" id="UP000621898"/>
    </source>
</evidence>
<dbReference type="RefSeq" id="WP_189439786.1">
    <property type="nucleotide sequence ID" value="NZ_BMXT01000001.1"/>
</dbReference>
<accession>A0ABQ2ZMV5</accession>
<organism evidence="2 3">
    <name type="scientific">Rhodanobacter panaciterrae</name>
    <dbReference type="NCBI Taxonomy" id="490572"/>
    <lineage>
        <taxon>Bacteria</taxon>
        <taxon>Pseudomonadati</taxon>
        <taxon>Pseudomonadota</taxon>
        <taxon>Gammaproteobacteria</taxon>
        <taxon>Lysobacterales</taxon>
        <taxon>Rhodanobacteraceae</taxon>
        <taxon>Rhodanobacter</taxon>
    </lineage>
</organism>
<name>A0ABQ2ZMV5_9GAMM</name>
<keyword evidence="1" id="KW-0732">Signal</keyword>
<sequence length="136" mass="13672">MTKKVIQWLPTLLLAIALPMAAQAAGSDSAAVSKQVSTASAHAGMALGAADLKMAHAHLQHVINCLVGPSGKGYDAQEANPCKGQGQGAIVDAKGDAASESKLHAALTQAEHGVKATTLDGAHADAQQAMATLQAK</sequence>
<keyword evidence="3" id="KW-1185">Reference proteome</keyword>
<feature type="signal peptide" evidence="1">
    <location>
        <begin position="1"/>
        <end position="24"/>
    </location>
</feature>
<evidence type="ECO:0000256" key="1">
    <source>
        <dbReference type="SAM" id="SignalP"/>
    </source>
</evidence>
<gene>
    <name evidence="2" type="ORF">GCM10008098_07210</name>
</gene>
<dbReference type="Proteomes" id="UP000621898">
    <property type="component" value="Unassembled WGS sequence"/>
</dbReference>